<dbReference type="InterPro" id="IPR014195">
    <property type="entry name" value="Spore_III_AG"/>
</dbReference>
<feature type="transmembrane region" description="Helical" evidence="1">
    <location>
        <begin position="21"/>
        <end position="43"/>
    </location>
</feature>
<keyword evidence="1" id="KW-1133">Transmembrane helix</keyword>
<evidence type="ECO:0000256" key="1">
    <source>
        <dbReference type="SAM" id="Phobius"/>
    </source>
</evidence>
<organism evidence="2 3">
    <name type="scientific">Gottschalkia acidurici (strain ATCC 7906 / DSM 604 / BCRC 14475 / CIP 104303 / KCTC 5404 / NCIMB 10678 / 9a)</name>
    <name type="common">Clostridium acidurici</name>
    <dbReference type="NCBI Taxonomy" id="1128398"/>
    <lineage>
        <taxon>Bacteria</taxon>
        <taxon>Bacillati</taxon>
        <taxon>Bacillota</taxon>
        <taxon>Tissierellia</taxon>
        <taxon>Tissierellales</taxon>
        <taxon>Gottschalkiaceae</taxon>
        <taxon>Gottschalkia</taxon>
    </lineage>
</organism>
<keyword evidence="1" id="KW-0812">Transmembrane</keyword>
<dbReference type="NCBIfam" id="TIGR02830">
    <property type="entry name" value="spore_III_AG"/>
    <property type="match status" value="1"/>
</dbReference>
<dbReference type="STRING" id="1128398.Curi_c13780"/>
<keyword evidence="3" id="KW-1185">Reference proteome</keyword>
<sequence length="200" mass="22240">MLEKIKDKIKEFMNKDNSKKFITNLTIAICIGIGLIILSDTLLPNKETVSKSTHDLDYVEEDQENKIKKNLIEDYSDNMEFKLKEILSEIKGVGEVKIMINLEDTAEIVPAFNTTTVNEQTNENDAQGGVRTVSRDDSKQEVVTSKGDSLMVIKEVKPNVKGVIVVAEGAENIEVKEKLYSAVKTVLGISGNKVEVYSSK</sequence>
<dbReference type="Proteomes" id="UP000006094">
    <property type="component" value="Chromosome"/>
</dbReference>
<accession>K0AX81</accession>
<dbReference type="AlphaFoldDB" id="K0AX81"/>
<name>K0AX81_GOTA9</name>
<evidence type="ECO:0000313" key="3">
    <source>
        <dbReference type="Proteomes" id="UP000006094"/>
    </source>
</evidence>
<dbReference type="KEGG" id="cad:Curi_c13780"/>
<dbReference type="HOGENOM" id="CLU_071454_2_1_9"/>
<gene>
    <name evidence="2" type="primary">spoIIIAG</name>
    <name evidence="2" type="ordered locus">Curi_c13780</name>
</gene>
<keyword evidence="1" id="KW-0472">Membrane</keyword>
<proteinExistence type="predicted"/>
<reference evidence="2 3" key="1">
    <citation type="journal article" date="2012" name="PLoS ONE">
        <title>The purine-utilizing bacterium Clostridium acidurici 9a: a genome-guided metabolic reconsideration.</title>
        <authorList>
            <person name="Hartwich K."/>
            <person name="Poehlein A."/>
            <person name="Daniel R."/>
        </authorList>
    </citation>
    <scope>NUCLEOTIDE SEQUENCE [LARGE SCALE GENOMIC DNA]</scope>
    <source>
        <strain evidence="3">ATCC 7906 / DSM 604 / BCRC 14475 / CIP 104303 / KCTC 5404 / NCIMB 10678 / 9a</strain>
    </source>
</reference>
<evidence type="ECO:0000313" key="2">
    <source>
        <dbReference type="EMBL" id="AFS78388.1"/>
    </source>
</evidence>
<dbReference type="EMBL" id="CP003326">
    <property type="protein sequence ID" value="AFS78388.1"/>
    <property type="molecule type" value="Genomic_DNA"/>
</dbReference>
<dbReference type="eggNOG" id="ENOG50330Z5">
    <property type="taxonomic scope" value="Bacteria"/>
</dbReference>
<dbReference type="RefSeq" id="WP_014967525.1">
    <property type="nucleotide sequence ID" value="NC_018664.1"/>
</dbReference>
<protein>
    <submittedName>
        <fullName evidence="2">Stage III sporulation protein AG</fullName>
    </submittedName>
</protein>